<protein>
    <submittedName>
        <fullName evidence="2">Carboxymuconolactone decarboxylase family protein</fullName>
    </submittedName>
</protein>
<name>A0ABV6IQ45_9PROT</name>
<dbReference type="PANTHER" id="PTHR34846:SF10">
    <property type="entry name" value="CYTOPLASMIC PROTEIN"/>
    <property type="match status" value="1"/>
</dbReference>
<accession>A0ABV6IQ45</accession>
<dbReference type="Proteomes" id="UP001589789">
    <property type="component" value="Unassembled WGS sequence"/>
</dbReference>
<dbReference type="InterPro" id="IPR003779">
    <property type="entry name" value="CMD-like"/>
</dbReference>
<dbReference type="Pfam" id="PF02627">
    <property type="entry name" value="CMD"/>
    <property type="match status" value="1"/>
</dbReference>
<keyword evidence="3" id="KW-1185">Reference proteome</keyword>
<dbReference type="InterPro" id="IPR029032">
    <property type="entry name" value="AhpD-like"/>
</dbReference>
<feature type="domain" description="Carboxymuconolactone decarboxylase-like" evidence="1">
    <location>
        <begin position="12"/>
        <end position="94"/>
    </location>
</feature>
<comment type="caution">
    <text evidence="2">The sequence shown here is derived from an EMBL/GenBank/DDBJ whole genome shotgun (WGS) entry which is preliminary data.</text>
</comment>
<dbReference type="EMBL" id="JBHLVZ010000013">
    <property type="protein sequence ID" value="MFC0385734.1"/>
    <property type="molecule type" value="Genomic_DNA"/>
</dbReference>
<organism evidence="2 3">
    <name type="scientific">Muricoccus vinaceus</name>
    <dbReference type="NCBI Taxonomy" id="424704"/>
    <lineage>
        <taxon>Bacteria</taxon>
        <taxon>Pseudomonadati</taxon>
        <taxon>Pseudomonadota</taxon>
        <taxon>Alphaproteobacteria</taxon>
        <taxon>Acetobacterales</taxon>
        <taxon>Roseomonadaceae</taxon>
        <taxon>Muricoccus</taxon>
    </lineage>
</organism>
<dbReference type="PANTHER" id="PTHR34846">
    <property type="entry name" value="4-CARBOXYMUCONOLACTONE DECARBOXYLASE FAMILY PROTEIN (AFU_ORTHOLOGUE AFUA_6G11590)"/>
    <property type="match status" value="1"/>
</dbReference>
<dbReference type="InterPro" id="IPR004675">
    <property type="entry name" value="AhpD_core"/>
</dbReference>
<dbReference type="NCBIfam" id="TIGR00778">
    <property type="entry name" value="ahpD_dom"/>
    <property type="match status" value="1"/>
</dbReference>
<dbReference type="SUPFAM" id="SSF69118">
    <property type="entry name" value="AhpD-like"/>
    <property type="match status" value="1"/>
</dbReference>
<proteinExistence type="predicted"/>
<evidence type="ECO:0000313" key="2">
    <source>
        <dbReference type="EMBL" id="MFC0385734.1"/>
    </source>
</evidence>
<dbReference type="RefSeq" id="WP_377049879.1">
    <property type="nucleotide sequence ID" value="NZ_JBHLVZ010000013.1"/>
</dbReference>
<evidence type="ECO:0000313" key="3">
    <source>
        <dbReference type="Proteomes" id="UP001589789"/>
    </source>
</evidence>
<sequence length="168" mass="17962">MTPRLNYFAAAPKLMQAMMALEKAVVSSGLEHGLIELVKTRASQVNGCAFCIDMHTQDARRAGETEARLFLLDAWREAPHYTPRERAALAWTEALTLVAATRAPDADYDALKAEFSEEEIAKLSVLIATINAWNRLAIGFRAVPASAAALAATPAAASAAPPAEARVA</sequence>
<gene>
    <name evidence="2" type="ORF">ACFFIC_09205</name>
</gene>
<evidence type="ECO:0000259" key="1">
    <source>
        <dbReference type="Pfam" id="PF02627"/>
    </source>
</evidence>
<dbReference type="Gene3D" id="1.20.1290.10">
    <property type="entry name" value="AhpD-like"/>
    <property type="match status" value="1"/>
</dbReference>
<reference evidence="2 3" key="1">
    <citation type="submission" date="2024-09" db="EMBL/GenBank/DDBJ databases">
        <authorList>
            <person name="Sun Q."/>
            <person name="Mori K."/>
        </authorList>
    </citation>
    <scope>NUCLEOTIDE SEQUENCE [LARGE SCALE GENOMIC DNA]</scope>
    <source>
        <strain evidence="2 3">CCM 7468</strain>
    </source>
</reference>